<dbReference type="AlphaFoldDB" id="A0A8J7Z4M8"/>
<proteinExistence type="predicted"/>
<evidence type="ECO:0000313" key="1">
    <source>
        <dbReference type="EMBL" id="NDJ18023.1"/>
    </source>
</evidence>
<accession>A0A8J7Z4M8</accession>
<keyword evidence="2" id="KW-1185">Reference proteome</keyword>
<dbReference type="InterPro" id="IPR025458">
    <property type="entry name" value="DUF4278"/>
</dbReference>
<dbReference type="RefSeq" id="WP_162423540.1">
    <property type="nucleotide sequence ID" value="NZ_WVIE01000012.1"/>
</dbReference>
<dbReference type="EMBL" id="WVIE01000012">
    <property type="protein sequence ID" value="NDJ18023.1"/>
    <property type="molecule type" value="Genomic_DNA"/>
</dbReference>
<reference evidence="1" key="1">
    <citation type="submission" date="2019-12" db="EMBL/GenBank/DDBJ databases">
        <title>High-Quality draft genome sequences of three cyanobacteria isolated from the limestone walls of the Old Cathedral of Coimbra.</title>
        <authorList>
            <person name="Tiago I."/>
            <person name="Soares F."/>
            <person name="Portugal A."/>
        </authorList>
    </citation>
    <scope>NUCLEOTIDE SEQUENCE</scope>
    <source>
        <strain evidence="1">A</strain>
    </source>
</reference>
<organism evidence="1 2">
    <name type="scientific">Myxacorys almedinensis A</name>
    <dbReference type="NCBI Taxonomy" id="2690445"/>
    <lineage>
        <taxon>Bacteria</taxon>
        <taxon>Bacillati</taxon>
        <taxon>Cyanobacteriota</taxon>
        <taxon>Cyanophyceae</taxon>
        <taxon>Leptolyngbyales</taxon>
        <taxon>Leptolyngbyaceae</taxon>
        <taxon>Myxacorys</taxon>
        <taxon>Myxacorys almedinensis</taxon>
    </lineage>
</organism>
<comment type="caution">
    <text evidence="1">The sequence shown here is derived from an EMBL/GenBank/DDBJ whole genome shotgun (WGS) entry which is preliminary data.</text>
</comment>
<protein>
    <submittedName>
        <fullName evidence="1">DUF4278 domain-containing protein</fullName>
    </submittedName>
</protein>
<gene>
    <name evidence="1" type="ORF">GS601_12115</name>
</gene>
<dbReference type="Proteomes" id="UP000646053">
    <property type="component" value="Unassembled WGS sequence"/>
</dbReference>
<evidence type="ECO:0000313" key="2">
    <source>
        <dbReference type="Proteomes" id="UP000646053"/>
    </source>
</evidence>
<name>A0A8J7Z4M8_9CYAN</name>
<sequence length="144" mass="16525">MKLTYRGSTYEADPTHPSRIDAQRFDSVREPFVLAYRGSTYRFDPTQPAQTTYIPRSAYQLSYRGDRYYLANQERMAIARSTRSVNQPVSVPDRISYAIAGSRDLAAVHRANLERNLQRRIQIAEETGDQALLALLEAEQRQLV</sequence>
<dbReference type="Pfam" id="PF14105">
    <property type="entry name" value="DUF4278"/>
    <property type="match status" value="1"/>
</dbReference>